<dbReference type="PANTHER" id="PTHR11439:SF495">
    <property type="entry name" value="REVERSE TRANSCRIPTASE, RNA-DEPENDENT DNA POLYMERASE-RELATED"/>
    <property type="match status" value="1"/>
</dbReference>
<name>A0ABQ4Z209_9ASTR</name>
<feature type="compositionally biased region" description="Polar residues" evidence="1">
    <location>
        <begin position="815"/>
        <end position="832"/>
    </location>
</feature>
<dbReference type="EMBL" id="BQNB010010873">
    <property type="protein sequence ID" value="GJS83067.1"/>
    <property type="molecule type" value="Genomic_DNA"/>
</dbReference>
<evidence type="ECO:0000313" key="3">
    <source>
        <dbReference type="EMBL" id="GJS83067.1"/>
    </source>
</evidence>
<feature type="compositionally biased region" description="Basic residues" evidence="1">
    <location>
        <begin position="658"/>
        <end position="670"/>
    </location>
</feature>
<feature type="region of interest" description="Disordered" evidence="1">
    <location>
        <begin position="637"/>
        <end position="682"/>
    </location>
</feature>
<evidence type="ECO:0000259" key="2">
    <source>
        <dbReference type="Pfam" id="PF07727"/>
    </source>
</evidence>
<protein>
    <submittedName>
        <fullName evidence="3">Retrovirus-related pol polyprotein from transposon TNT 1-94</fullName>
    </submittedName>
</protein>
<reference evidence="3" key="2">
    <citation type="submission" date="2022-01" db="EMBL/GenBank/DDBJ databases">
        <authorList>
            <person name="Yamashiro T."/>
            <person name="Shiraishi A."/>
            <person name="Satake H."/>
            <person name="Nakayama K."/>
        </authorList>
    </citation>
    <scope>NUCLEOTIDE SEQUENCE</scope>
</reference>
<feature type="compositionally biased region" description="Acidic residues" evidence="1">
    <location>
        <begin position="716"/>
        <end position="733"/>
    </location>
</feature>
<comment type="caution">
    <text evidence="3">The sequence shown here is derived from an EMBL/GenBank/DDBJ whole genome shotgun (WGS) entry which is preliminary data.</text>
</comment>
<feature type="compositionally biased region" description="Basic and acidic residues" evidence="1">
    <location>
        <begin position="862"/>
        <end position="873"/>
    </location>
</feature>
<dbReference type="PANTHER" id="PTHR11439">
    <property type="entry name" value="GAG-POL-RELATED RETROTRANSPOSON"/>
    <property type="match status" value="1"/>
</dbReference>
<evidence type="ECO:0000313" key="4">
    <source>
        <dbReference type="Proteomes" id="UP001151760"/>
    </source>
</evidence>
<feature type="domain" description="Reverse transcriptase Ty1/copia-type" evidence="2">
    <location>
        <begin position="195"/>
        <end position="354"/>
    </location>
</feature>
<feature type="compositionally biased region" description="Basic and acidic residues" evidence="1">
    <location>
        <begin position="782"/>
        <end position="808"/>
    </location>
</feature>
<reference evidence="3" key="1">
    <citation type="journal article" date="2022" name="Int. J. Mol. Sci.">
        <title>Draft Genome of Tanacetum Coccineum: Genomic Comparison of Closely Related Tanacetum-Family Plants.</title>
        <authorList>
            <person name="Yamashiro T."/>
            <person name="Shiraishi A."/>
            <person name="Nakayama K."/>
            <person name="Satake H."/>
        </authorList>
    </citation>
    <scope>NUCLEOTIDE SEQUENCE</scope>
</reference>
<sequence length="945" mass="108289">METVHVKFDELTSMASKCNNSRPNLNCSNFQDSLEELNEIPSQQDLDKLFGPLYEEYYAPSTFEVSNNSAANTLDDEDTLSLPLIIVEDKDVVELDGNTIMHSFEIHDFKEAESSSNYEDPLNMHDQFKQEIDSELMQSYELVPLLKGRHAIKVKWLWKNKIDAENTIIQNKSRLVAKGYSQQEGIAFEESFAPMDTAFLNGPLKEEVFVSQPNGFVYPDFPNIYSLKKALYGLKQTTKAWYDKLYSFLIEHHFTKGIVDPTLFTRRYKDDILLVQIYADDIIFGSTNLVFSNRFAKLMKNNFEISMMGEMKFFLGLHIHQSPSGIFINQSQYTMELLRKHGVEKCDTVTTPMSTAKIDADLQARPTEKHFKEVKRIFWYLRQSINKGLWYSKDFGFELIVYSDADLAGCLDDYKSTSGGLQFLGDKLVKCKIVGKILLDHPLSYALTATADIPAVYLQQFWKTVSKVRDTKDTIRFKLDTQEIIYIADMFCDTLHLPVETPDNPFVAPFNIEIIESFMQSVAYQGIVDKLSAFYTKFLAQPWQKMFKWDFNNYVFQKKDVIQYPRFTKIIIADLMKKFPSIPLRLEEYYHSIKDDILLVSVYTKGNVIIQGMLIMDAFLTEEIRATDDYNETTTFTVASPQGKKRKQSSRETSSPRKSLKVTIKKKKKSTTPLPPPGDDREMDEMAEATLLSLTLYKTALAIKAQKNIAKVQEKPDEEEIEKMDEGEEDEESYASKFADSMLNDDVDDFVPRIELGSHKEHLENVNNDDDEIEKEETDENKDDKKDDNVEKTNKVVEEKDNDDHTDHTLVGSGSMETRNAQMQTPIPTPTRSPKKDLSSNKIFFKELTTNVSPTTATTSKDSSKSKINKDREIAPTNVPELISKEFATHGPKMIEELFRKHIRNTSLNLYPTTSLPTAGTSTGDLQHQLYLKMKSKPQDQAANP</sequence>
<dbReference type="SUPFAM" id="SSF56672">
    <property type="entry name" value="DNA/RNA polymerases"/>
    <property type="match status" value="1"/>
</dbReference>
<feature type="compositionally biased region" description="Acidic residues" evidence="1">
    <location>
        <begin position="767"/>
        <end position="781"/>
    </location>
</feature>
<dbReference type="InterPro" id="IPR043502">
    <property type="entry name" value="DNA/RNA_pol_sf"/>
</dbReference>
<gene>
    <name evidence="3" type="ORF">Tco_0749608</name>
</gene>
<feature type="compositionally biased region" description="Low complexity" evidence="1">
    <location>
        <begin position="849"/>
        <end position="861"/>
    </location>
</feature>
<proteinExistence type="predicted"/>
<accession>A0ABQ4Z209</accession>
<feature type="region of interest" description="Disordered" evidence="1">
    <location>
        <begin position="709"/>
        <end position="873"/>
    </location>
</feature>
<keyword evidence="4" id="KW-1185">Reference proteome</keyword>
<evidence type="ECO:0000256" key="1">
    <source>
        <dbReference type="SAM" id="MobiDB-lite"/>
    </source>
</evidence>
<dbReference type="Pfam" id="PF07727">
    <property type="entry name" value="RVT_2"/>
    <property type="match status" value="1"/>
</dbReference>
<dbReference type="InterPro" id="IPR013103">
    <property type="entry name" value="RVT_2"/>
</dbReference>
<feature type="compositionally biased region" description="Basic and acidic residues" evidence="1">
    <location>
        <begin position="750"/>
        <end position="764"/>
    </location>
</feature>
<dbReference type="Proteomes" id="UP001151760">
    <property type="component" value="Unassembled WGS sequence"/>
</dbReference>
<organism evidence="3 4">
    <name type="scientific">Tanacetum coccineum</name>
    <dbReference type="NCBI Taxonomy" id="301880"/>
    <lineage>
        <taxon>Eukaryota</taxon>
        <taxon>Viridiplantae</taxon>
        <taxon>Streptophyta</taxon>
        <taxon>Embryophyta</taxon>
        <taxon>Tracheophyta</taxon>
        <taxon>Spermatophyta</taxon>
        <taxon>Magnoliopsida</taxon>
        <taxon>eudicotyledons</taxon>
        <taxon>Gunneridae</taxon>
        <taxon>Pentapetalae</taxon>
        <taxon>asterids</taxon>
        <taxon>campanulids</taxon>
        <taxon>Asterales</taxon>
        <taxon>Asteraceae</taxon>
        <taxon>Asteroideae</taxon>
        <taxon>Anthemideae</taxon>
        <taxon>Anthemidinae</taxon>
        <taxon>Tanacetum</taxon>
    </lineage>
</organism>